<protein>
    <recommendedName>
        <fullName evidence="4">DUF4412 domain-containing protein</fullName>
    </recommendedName>
</protein>
<dbReference type="EMBL" id="SJPY01000001">
    <property type="protein sequence ID" value="TWU44873.1"/>
    <property type="molecule type" value="Genomic_DNA"/>
</dbReference>
<evidence type="ECO:0000256" key="1">
    <source>
        <dbReference type="SAM" id="SignalP"/>
    </source>
</evidence>
<organism evidence="2 3">
    <name type="scientific">Novipirellula aureliae</name>
    <dbReference type="NCBI Taxonomy" id="2527966"/>
    <lineage>
        <taxon>Bacteria</taxon>
        <taxon>Pseudomonadati</taxon>
        <taxon>Planctomycetota</taxon>
        <taxon>Planctomycetia</taxon>
        <taxon>Pirellulales</taxon>
        <taxon>Pirellulaceae</taxon>
        <taxon>Novipirellula</taxon>
    </lineage>
</organism>
<feature type="signal peptide" evidence="1">
    <location>
        <begin position="1"/>
        <end position="27"/>
    </location>
</feature>
<gene>
    <name evidence="2" type="ORF">Q31b_00430</name>
</gene>
<evidence type="ECO:0000313" key="3">
    <source>
        <dbReference type="Proteomes" id="UP000315471"/>
    </source>
</evidence>
<dbReference type="AlphaFoldDB" id="A0A5C6E5A2"/>
<sequence length="258" mass="28801" precursor="true">MMRFSMSFLTPVLLAVTFSGTIVGTFAAMPPAEAQTSGHTHFRVETKIFEGKQAKPAAHHLILFDSGLVYDVPVIDDRFVTIYDSPRSRVILIDRVAKTRTTLTIDDLVRVTAQAKSAAETRSQQERLGILATPEFDAETNTYRISFEDTAYETVVDDSVALDSAIAYGQFADLASRLNLVRRIGLPPFARMSLNQRIAADGKMPKETTLSIRRGIATDRFHAKHEVIKQLSQKDLKQIEEIGSMLALYREVPLDQIK</sequence>
<reference evidence="2 3" key="1">
    <citation type="submission" date="2019-02" db="EMBL/GenBank/DDBJ databases">
        <title>Deep-cultivation of Planctomycetes and their phenomic and genomic characterization uncovers novel biology.</title>
        <authorList>
            <person name="Wiegand S."/>
            <person name="Jogler M."/>
            <person name="Boedeker C."/>
            <person name="Pinto D."/>
            <person name="Vollmers J."/>
            <person name="Rivas-Marin E."/>
            <person name="Kohn T."/>
            <person name="Peeters S.H."/>
            <person name="Heuer A."/>
            <person name="Rast P."/>
            <person name="Oberbeckmann S."/>
            <person name="Bunk B."/>
            <person name="Jeske O."/>
            <person name="Meyerdierks A."/>
            <person name="Storesund J.E."/>
            <person name="Kallscheuer N."/>
            <person name="Luecker S."/>
            <person name="Lage O.M."/>
            <person name="Pohl T."/>
            <person name="Merkel B.J."/>
            <person name="Hornburger P."/>
            <person name="Mueller R.-W."/>
            <person name="Bruemmer F."/>
            <person name="Labrenz M."/>
            <person name="Spormann A.M."/>
            <person name="Op Den Camp H."/>
            <person name="Overmann J."/>
            <person name="Amann R."/>
            <person name="Jetten M.S.M."/>
            <person name="Mascher T."/>
            <person name="Medema M.H."/>
            <person name="Devos D.P."/>
            <person name="Kaster A.-K."/>
            <person name="Ovreas L."/>
            <person name="Rohde M."/>
            <person name="Galperin M.Y."/>
            <person name="Jogler C."/>
        </authorList>
    </citation>
    <scope>NUCLEOTIDE SEQUENCE [LARGE SCALE GENOMIC DNA]</scope>
    <source>
        <strain evidence="2 3">Q31b</strain>
    </source>
</reference>
<dbReference type="Proteomes" id="UP000315471">
    <property type="component" value="Unassembled WGS sequence"/>
</dbReference>
<dbReference type="OrthoDB" id="249646at2"/>
<proteinExistence type="predicted"/>
<dbReference type="RefSeq" id="WP_146597695.1">
    <property type="nucleotide sequence ID" value="NZ_SJPY01000001.1"/>
</dbReference>
<comment type="caution">
    <text evidence="2">The sequence shown here is derived from an EMBL/GenBank/DDBJ whole genome shotgun (WGS) entry which is preliminary data.</text>
</comment>
<keyword evidence="3" id="KW-1185">Reference proteome</keyword>
<evidence type="ECO:0008006" key="4">
    <source>
        <dbReference type="Google" id="ProtNLM"/>
    </source>
</evidence>
<name>A0A5C6E5A2_9BACT</name>
<accession>A0A5C6E5A2</accession>
<evidence type="ECO:0000313" key="2">
    <source>
        <dbReference type="EMBL" id="TWU44873.1"/>
    </source>
</evidence>
<feature type="chain" id="PRO_5022860615" description="DUF4412 domain-containing protein" evidence="1">
    <location>
        <begin position="28"/>
        <end position="258"/>
    </location>
</feature>
<keyword evidence="1" id="KW-0732">Signal</keyword>